<evidence type="ECO:0000256" key="2">
    <source>
        <dbReference type="ARBA" id="ARBA00022729"/>
    </source>
</evidence>
<sequence>MKAIKQLKALAGTVVIAASAMLAGCGGSDSADGALKVGVIAGPEADVMKVAAANAEADYGVKVELVEFSDYISPNMALADGSIDANAFQHRPYLDSMVNDRGFDLAVVGNTFVYPIGAYSNKISDISELKDGARVSIPNDPSNEGRTLILLHNEGLITLRDVNNLEATPADIIENPKNLRFIELDAAQLPRSMDDVDLAFINSTYSVAAGLLPTRDALLVEGKDSPYVNIIVSREDNKEDERIAKLVKSFQSEPVEAKAEELFKGGAVAGWK</sequence>
<dbReference type="SUPFAM" id="SSF53850">
    <property type="entry name" value="Periplasmic binding protein-like II"/>
    <property type="match status" value="1"/>
</dbReference>
<dbReference type="Proteomes" id="UP000028006">
    <property type="component" value="Unassembled WGS sequence"/>
</dbReference>
<organism evidence="9 10">
    <name type="scientific">Endozoicomonas montiporae</name>
    <dbReference type="NCBI Taxonomy" id="1027273"/>
    <lineage>
        <taxon>Bacteria</taxon>
        <taxon>Pseudomonadati</taxon>
        <taxon>Pseudomonadota</taxon>
        <taxon>Gammaproteobacteria</taxon>
        <taxon>Oceanospirillales</taxon>
        <taxon>Endozoicomonadaceae</taxon>
        <taxon>Endozoicomonas</taxon>
    </lineage>
</organism>
<keyword evidence="4" id="KW-0564">Palmitate</keyword>
<dbReference type="Pfam" id="PF03180">
    <property type="entry name" value="Lipoprotein_9"/>
    <property type="match status" value="1"/>
</dbReference>
<evidence type="ECO:0000256" key="8">
    <source>
        <dbReference type="SAM" id="SignalP"/>
    </source>
</evidence>
<keyword evidence="3" id="KW-0472">Membrane</keyword>
<protein>
    <recommendedName>
        <fullName evidence="6">Lipoprotein</fullName>
    </recommendedName>
</protein>
<feature type="chain" id="PRO_5001760643" description="Lipoprotein" evidence="8">
    <location>
        <begin position="24"/>
        <end position="272"/>
    </location>
</feature>
<evidence type="ECO:0000256" key="3">
    <source>
        <dbReference type="ARBA" id="ARBA00023136"/>
    </source>
</evidence>
<dbReference type="Gene3D" id="3.40.190.10">
    <property type="entry name" value="Periplasmic binding protein-like II"/>
    <property type="match status" value="2"/>
</dbReference>
<feature type="signal peptide" evidence="8">
    <location>
        <begin position="1"/>
        <end position="23"/>
    </location>
</feature>
<comment type="similarity">
    <text evidence="6">Belongs to the nlpA lipoprotein family.</text>
</comment>
<keyword evidence="10" id="KW-1185">Reference proteome</keyword>
<feature type="lipid moiety-binding region" description="S-diacylglycerol cysteine" evidence="7">
    <location>
        <position position="25"/>
    </location>
</feature>
<dbReference type="RefSeq" id="WP_034877179.1">
    <property type="nucleotide sequence ID" value="NZ_JOKG01000003.1"/>
</dbReference>
<evidence type="ECO:0000256" key="4">
    <source>
        <dbReference type="ARBA" id="ARBA00023139"/>
    </source>
</evidence>
<dbReference type="NCBIfam" id="TIGR00363">
    <property type="entry name" value="MetQ/NlpA family lipoprotein"/>
    <property type="match status" value="1"/>
</dbReference>
<reference evidence="9 10" key="1">
    <citation type="submission" date="2014-06" db="EMBL/GenBank/DDBJ databases">
        <title>Whole Genome Sequences of Three Symbiotic Endozoicomonas Bacteria.</title>
        <authorList>
            <person name="Neave M.J."/>
            <person name="Apprill A."/>
            <person name="Voolstra C.R."/>
        </authorList>
    </citation>
    <scope>NUCLEOTIDE SEQUENCE [LARGE SCALE GENOMIC DNA]</scope>
    <source>
        <strain evidence="9 10">LMG 24815</strain>
    </source>
</reference>
<evidence type="ECO:0000256" key="5">
    <source>
        <dbReference type="ARBA" id="ARBA00023288"/>
    </source>
</evidence>
<dbReference type="EMBL" id="JOKG01000003">
    <property type="protein sequence ID" value="KEQ13882.1"/>
    <property type="molecule type" value="Genomic_DNA"/>
</dbReference>
<evidence type="ECO:0000256" key="1">
    <source>
        <dbReference type="ARBA" id="ARBA00004635"/>
    </source>
</evidence>
<evidence type="ECO:0000256" key="6">
    <source>
        <dbReference type="PIRNR" id="PIRNR002854"/>
    </source>
</evidence>
<dbReference type="PANTHER" id="PTHR30429">
    <property type="entry name" value="D-METHIONINE-BINDING LIPOPROTEIN METQ"/>
    <property type="match status" value="1"/>
</dbReference>
<dbReference type="PROSITE" id="PS51257">
    <property type="entry name" value="PROKAR_LIPOPROTEIN"/>
    <property type="match status" value="1"/>
</dbReference>
<gene>
    <name evidence="9" type="ORF">GZ77_16640</name>
</gene>
<dbReference type="PIRSF" id="PIRSF002854">
    <property type="entry name" value="MetQ"/>
    <property type="match status" value="1"/>
</dbReference>
<dbReference type="InterPro" id="IPR004872">
    <property type="entry name" value="Lipoprotein_NlpA"/>
</dbReference>
<accession>A0A081N609</accession>
<comment type="subcellular location">
    <subcellularLocation>
        <location evidence="1">Membrane</location>
        <topology evidence="1">Lipid-anchor</topology>
    </subcellularLocation>
</comment>
<evidence type="ECO:0000313" key="9">
    <source>
        <dbReference type="EMBL" id="KEQ13882.1"/>
    </source>
</evidence>
<dbReference type="GO" id="GO:0016020">
    <property type="term" value="C:membrane"/>
    <property type="evidence" value="ECO:0007669"/>
    <property type="project" value="UniProtKB-SubCell"/>
</dbReference>
<proteinExistence type="inferred from homology"/>
<comment type="caution">
    <text evidence="9">The sequence shown here is derived from an EMBL/GenBank/DDBJ whole genome shotgun (WGS) entry which is preliminary data.</text>
</comment>
<evidence type="ECO:0000256" key="7">
    <source>
        <dbReference type="PIRSR" id="PIRSR002854-1"/>
    </source>
</evidence>
<dbReference type="PANTHER" id="PTHR30429:SF1">
    <property type="entry name" value="D-METHIONINE-BINDING LIPOPROTEIN METQ-RELATED"/>
    <property type="match status" value="1"/>
</dbReference>
<dbReference type="CDD" id="cd13598">
    <property type="entry name" value="PBP2_lipoprotein_IlpA_like"/>
    <property type="match status" value="1"/>
</dbReference>
<keyword evidence="2 8" id="KW-0732">Signal</keyword>
<keyword evidence="5 6" id="KW-0449">Lipoprotein</keyword>
<dbReference type="eggNOG" id="COG1464">
    <property type="taxonomic scope" value="Bacteria"/>
</dbReference>
<evidence type="ECO:0000313" key="10">
    <source>
        <dbReference type="Proteomes" id="UP000028006"/>
    </source>
</evidence>
<name>A0A081N609_9GAMM</name>
<dbReference type="AlphaFoldDB" id="A0A081N609"/>